<dbReference type="PRINTS" id="PR01084">
    <property type="entry name" value="NAHEXCHNGR"/>
</dbReference>
<dbReference type="Gene3D" id="6.10.140.1330">
    <property type="match status" value="1"/>
</dbReference>
<feature type="transmembrane region" description="Helical" evidence="12">
    <location>
        <begin position="231"/>
        <end position="253"/>
    </location>
</feature>
<feature type="transmembrane region" description="Helical" evidence="12">
    <location>
        <begin position="171"/>
        <end position="191"/>
    </location>
</feature>
<feature type="domain" description="Cation/H+ exchanger transmembrane" evidence="14">
    <location>
        <begin position="185"/>
        <end position="581"/>
    </location>
</feature>
<feature type="chain" id="PRO_5044717347" description="Sodium/hydrogen exchanger" evidence="13">
    <location>
        <begin position="22"/>
        <end position="691"/>
    </location>
</feature>
<keyword evidence="2 11" id="KW-0813">Transport</keyword>
<reference evidence="15" key="2">
    <citation type="submission" date="2024-01" db="EMBL/GenBank/DDBJ databases">
        <authorList>
            <person name="He J."/>
            <person name="Wang M."/>
            <person name="Zheng J."/>
            <person name="Liu Z."/>
        </authorList>
    </citation>
    <scope>NUCLEOTIDE SEQUENCE</scope>
    <source>
        <strain evidence="15">ZL_2023a</strain>
        <tissue evidence="15">Muscle</tissue>
    </source>
</reference>
<dbReference type="PANTHER" id="PTHR10110">
    <property type="entry name" value="SODIUM/HYDROGEN EXCHANGER"/>
    <property type="match status" value="1"/>
</dbReference>
<dbReference type="GO" id="GO:0015385">
    <property type="term" value="F:sodium:proton antiporter activity"/>
    <property type="evidence" value="ECO:0007669"/>
    <property type="project" value="InterPro"/>
</dbReference>
<feature type="transmembrane region" description="Helical" evidence="12">
    <location>
        <begin position="465"/>
        <end position="484"/>
    </location>
</feature>
<evidence type="ECO:0000256" key="3">
    <source>
        <dbReference type="ARBA" id="ARBA00022449"/>
    </source>
</evidence>
<evidence type="ECO:0000256" key="10">
    <source>
        <dbReference type="ARBA" id="ARBA00023201"/>
    </source>
</evidence>
<keyword evidence="3 11" id="KW-0050">Antiport</keyword>
<dbReference type="NCBIfam" id="TIGR00840">
    <property type="entry name" value="b_cpa1"/>
    <property type="match status" value="1"/>
</dbReference>
<keyword evidence="16" id="KW-1185">Reference proteome</keyword>
<proteinExistence type="inferred from homology"/>
<evidence type="ECO:0000313" key="15">
    <source>
        <dbReference type="EMBL" id="KAK8730135.1"/>
    </source>
</evidence>
<evidence type="ECO:0000256" key="6">
    <source>
        <dbReference type="ARBA" id="ARBA00023034"/>
    </source>
</evidence>
<dbReference type="GO" id="GO:0015386">
    <property type="term" value="F:potassium:proton antiporter activity"/>
    <property type="evidence" value="ECO:0007669"/>
    <property type="project" value="TreeGrafter"/>
</dbReference>
<comment type="caution">
    <text evidence="15">The sequence shown here is derived from an EMBL/GenBank/DDBJ whole genome shotgun (WGS) entry which is preliminary data.</text>
</comment>
<feature type="transmembrane region" description="Helical" evidence="12">
    <location>
        <begin position="372"/>
        <end position="393"/>
    </location>
</feature>
<keyword evidence="13" id="KW-0732">Signal</keyword>
<feature type="transmembrane region" description="Helical" evidence="12">
    <location>
        <begin position="557"/>
        <end position="584"/>
    </location>
</feature>
<dbReference type="GO" id="GO:0051453">
    <property type="term" value="P:regulation of intracellular pH"/>
    <property type="evidence" value="ECO:0007669"/>
    <property type="project" value="TreeGrafter"/>
</dbReference>
<dbReference type="InterPro" id="IPR006153">
    <property type="entry name" value="Cation/H_exchanger_TM"/>
</dbReference>
<keyword evidence="9 12" id="KW-0472">Membrane</keyword>
<evidence type="ECO:0000256" key="8">
    <source>
        <dbReference type="ARBA" id="ARBA00023065"/>
    </source>
</evidence>
<evidence type="ECO:0000256" key="13">
    <source>
        <dbReference type="SAM" id="SignalP"/>
    </source>
</evidence>
<evidence type="ECO:0000256" key="4">
    <source>
        <dbReference type="ARBA" id="ARBA00022692"/>
    </source>
</evidence>
<evidence type="ECO:0000256" key="2">
    <source>
        <dbReference type="ARBA" id="ARBA00022448"/>
    </source>
</evidence>
<feature type="transmembrane region" description="Helical" evidence="12">
    <location>
        <begin position="198"/>
        <end position="219"/>
    </location>
</feature>
<organism evidence="15 16">
    <name type="scientific">Cherax quadricarinatus</name>
    <name type="common">Australian red claw crayfish</name>
    <dbReference type="NCBI Taxonomy" id="27406"/>
    <lineage>
        <taxon>Eukaryota</taxon>
        <taxon>Metazoa</taxon>
        <taxon>Ecdysozoa</taxon>
        <taxon>Arthropoda</taxon>
        <taxon>Crustacea</taxon>
        <taxon>Multicrustacea</taxon>
        <taxon>Malacostraca</taxon>
        <taxon>Eumalacostraca</taxon>
        <taxon>Eucarida</taxon>
        <taxon>Decapoda</taxon>
        <taxon>Pleocyemata</taxon>
        <taxon>Astacidea</taxon>
        <taxon>Parastacoidea</taxon>
        <taxon>Parastacidae</taxon>
        <taxon>Cherax</taxon>
    </lineage>
</organism>
<accession>A0AAW0WS34</accession>
<keyword evidence="4 11" id="KW-0812">Transmembrane</keyword>
<dbReference type="AlphaFoldDB" id="A0AAW0WS34"/>
<evidence type="ECO:0000256" key="12">
    <source>
        <dbReference type="SAM" id="Phobius"/>
    </source>
</evidence>
<sequence length="691" mass="76825">MHRTLLLLGWLVMVCTNHALADVSTALGQQDKNQVMKNDNVTIVATTGQAGIKLEALREEPELKGAVNKDLLDVSTSSIAPTTTTTTEAPQLTLHIGNNTISNVCNISSDDYTKLTSFYPQHCIKDEGESEGQDAGGAVVDIESGNETQSCHTSVDLPEMGAAEQEHLSSLSIFLILCVLAVCVILIFFLLKTKLNYLPESVACVIVGGVIGLVLKILYSQHIANWQKEETFSPTVFFLVILPPIIFESGYNLHKGNFFQNIGSIVVFAVMGTLISALIVGGGVYLLGQADVVYQLSFVESFAFGSLISAVDPVATLAIFHALNVDQVLYMLVFGESILNDAVSIVLTSTIIEMASPTMAAMGSGEAVLYTVWRFCVMFFASAGIGVAFALLSTLTLKYVPLREYTSLELCIIIIFIYAPYTLAEGIHLSGIMAILFNGIVMSHYTHFNLSPVMQITMQHLMRTLALIAECTVFIYLGLALFSFRHQFHLALVLWSIVLCLLGRALNIFPLSWLVNKFRDHQINYKMMFIMWFSGLRGAVAYALALHLEFSDEKRHVIVTTTLTIVLFTIFCLGGSTMPLIKYLKADKRQRNRRPKEREKEMTLSKTREWGQALDSEHLSEFTEDESDTPMGAQVRGFLRLDILYLRPFLIRRVTHQEVRSHANDLKKQCYQSINVQASESEEEEEIFTAR</sequence>
<reference evidence="15 16" key="1">
    <citation type="journal article" date="2024" name="BMC Genomics">
        <title>Genome assembly of redclaw crayfish (Cherax quadricarinatus) provides insights into its immune adaptation and hypoxia tolerance.</title>
        <authorList>
            <person name="Liu Z."/>
            <person name="Zheng J."/>
            <person name="Li H."/>
            <person name="Fang K."/>
            <person name="Wang S."/>
            <person name="He J."/>
            <person name="Zhou D."/>
            <person name="Weng S."/>
            <person name="Chi M."/>
            <person name="Gu Z."/>
            <person name="He J."/>
            <person name="Li F."/>
            <person name="Wang M."/>
        </authorList>
    </citation>
    <scope>NUCLEOTIDE SEQUENCE [LARGE SCALE GENOMIC DNA]</scope>
    <source>
        <strain evidence="15">ZL_2023a</strain>
    </source>
</reference>
<evidence type="ECO:0000256" key="11">
    <source>
        <dbReference type="RuleBase" id="RU003722"/>
    </source>
</evidence>
<keyword evidence="10 11" id="KW-0739">Sodium transport</keyword>
<feature type="transmembrane region" description="Helical" evidence="12">
    <location>
        <begin position="490"/>
        <end position="515"/>
    </location>
</feature>
<comment type="similarity">
    <text evidence="11">Belongs to the monovalent cation:proton antiporter 1 (CPA1) transporter (TC 2.A.36) family.</text>
</comment>
<keyword evidence="7" id="KW-0915">Sodium</keyword>
<feature type="transmembrane region" description="Helical" evidence="12">
    <location>
        <begin position="265"/>
        <end position="287"/>
    </location>
</feature>
<dbReference type="Proteomes" id="UP001445076">
    <property type="component" value="Unassembled WGS sequence"/>
</dbReference>
<keyword evidence="5 12" id="KW-1133">Transmembrane helix</keyword>
<feature type="signal peptide" evidence="13">
    <location>
        <begin position="1"/>
        <end position="21"/>
    </location>
</feature>
<dbReference type="InterPro" id="IPR018422">
    <property type="entry name" value="Cation/H_exchanger_CPA1"/>
</dbReference>
<evidence type="ECO:0000259" key="14">
    <source>
        <dbReference type="Pfam" id="PF00999"/>
    </source>
</evidence>
<feature type="transmembrane region" description="Helical" evidence="12">
    <location>
        <begin position="405"/>
        <end position="421"/>
    </location>
</feature>
<feature type="transmembrane region" description="Helical" evidence="12">
    <location>
        <begin position="302"/>
        <end position="323"/>
    </location>
</feature>
<protein>
    <recommendedName>
        <fullName evidence="11">Sodium/hydrogen exchanger</fullName>
    </recommendedName>
</protein>
<dbReference type="InterPro" id="IPR004709">
    <property type="entry name" value="NaH_exchanger"/>
</dbReference>
<dbReference type="EMBL" id="JARKIK010000065">
    <property type="protein sequence ID" value="KAK8730134.1"/>
    <property type="molecule type" value="Genomic_DNA"/>
</dbReference>
<dbReference type="PANTHER" id="PTHR10110:SF191">
    <property type="entry name" value="SODIUM_HYDROGEN EXCHANGER 8"/>
    <property type="match status" value="1"/>
</dbReference>
<keyword evidence="8 11" id="KW-0406">Ion transport</keyword>
<feature type="transmembrane region" description="Helical" evidence="12">
    <location>
        <begin position="427"/>
        <end position="445"/>
    </location>
</feature>
<evidence type="ECO:0000256" key="5">
    <source>
        <dbReference type="ARBA" id="ARBA00022989"/>
    </source>
</evidence>
<evidence type="ECO:0000256" key="7">
    <source>
        <dbReference type="ARBA" id="ARBA00023053"/>
    </source>
</evidence>
<name>A0AAW0WS34_CHEQU</name>
<feature type="transmembrane region" description="Helical" evidence="12">
    <location>
        <begin position="330"/>
        <end position="352"/>
    </location>
</feature>
<feature type="transmembrane region" description="Helical" evidence="12">
    <location>
        <begin position="527"/>
        <end position="545"/>
    </location>
</feature>
<dbReference type="GO" id="GO:0000139">
    <property type="term" value="C:Golgi membrane"/>
    <property type="evidence" value="ECO:0007669"/>
    <property type="project" value="UniProtKB-SubCell"/>
</dbReference>
<evidence type="ECO:0000256" key="9">
    <source>
        <dbReference type="ARBA" id="ARBA00023136"/>
    </source>
</evidence>
<dbReference type="Pfam" id="PF00999">
    <property type="entry name" value="Na_H_Exchanger"/>
    <property type="match status" value="1"/>
</dbReference>
<gene>
    <name evidence="15" type="ORF">OTU49_008098</name>
</gene>
<dbReference type="EMBL" id="JARKIK010000065">
    <property type="protein sequence ID" value="KAK8730135.1"/>
    <property type="molecule type" value="Genomic_DNA"/>
</dbReference>
<evidence type="ECO:0000313" key="16">
    <source>
        <dbReference type="Proteomes" id="UP001445076"/>
    </source>
</evidence>
<comment type="subcellular location">
    <subcellularLocation>
        <location evidence="1">Golgi apparatus membrane</location>
        <topology evidence="1">Multi-pass membrane protein</topology>
    </subcellularLocation>
</comment>
<evidence type="ECO:0000256" key="1">
    <source>
        <dbReference type="ARBA" id="ARBA00004653"/>
    </source>
</evidence>
<keyword evidence="6" id="KW-0333">Golgi apparatus</keyword>